<dbReference type="AlphaFoldDB" id="A0A9P9JCX4"/>
<gene>
    <name evidence="2" type="ORF">EDB81DRAFT_756362</name>
</gene>
<protein>
    <submittedName>
        <fullName evidence="2">Uncharacterized protein</fullName>
    </submittedName>
</protein>
<accession>A0A9P9JCX4</accession>
<dbReference type="Proteomes" id="UP000738349">
    <property type="component" value="Unassembled WGS sequence"/>
</dbReference>
<organism evidence="2 3">
    <name type="scientific">Dactylonectria macrodidyma</name>
    <dbReference type="NCBI Taxonomy" id="307937"/>
    <lineage>
        <taxon>Eukaryota</taxon>
        <taxon>Fungi</taxon>
        <taxon>Dikarya</taxon>
        <taxon>Ascomycota</taxon>
        <taxon>Pezizomycotina</taxon>
        <taxon>Sordariomycetes</taxon>
        <taxon>Hypocreomycetidae</taxon>
        <taxon>Hypocreales</taxon>
        <taxon>Nectriaceae</taxon>
        <taxon>Dactylonectria</taxon>
    </lineage>
</organism>
<reference evidence="2" key="1">
    <citation type="journal article" date="2021" name="Nat. Commun.">
        <title>Genetic determinants of endophytism in the Arabidopsis root mycobiome.</title>
        <authorList>
            <person name="Mesny F."/>
            <person name="Miyauchi S."/>
            <person name="Thiergart T."/>
            <person name="Pickel B."/>
            <person name="Atanasova L."/>
            <person name="Karlsson M."/>
            <person name="Huettel B."/>
            <person name="Barry K.W."/>
            <person name="Haridas S."/>
            <person name="Chen C."/>
            <person name="Bauer D."/>
            <person name="Andreopoulos W."/>
            <person name="Pangilinan J."/>
            <person name="LaButti K."/>
            <person name="Riley R."/>
            <person name="Lipzen A."/>
            <person name="Clum A."/>
            <person name="Drula E."/>
            <person name="Henrissat B."/>
            <person name="Kohler A."/>
            <person name="Grigoriev I.V."/>
            <person name="Martin F.M."/>
            <person name="Hacquard S."/>
        </authorList>
    </citation>
    <scope>NUCLEOTIDE SEQUENCE</scope>
    <source>
        <strain evidence="2">MPI-CAGE-AT-0147</strain>
    </source>
</reference>
<sequence>MSFSIGQGDAIGISALLLGSSPTRGSSHTGGSYPTSGDSSYVLYYGFRLISHVAMVYHIIKTLSKCERPWTCGSQMCSGGSVGAEPELLFVCAVFSYAPISRLSFKVASPTTRSLTHILGPFSPFETITNLVSSDLPATFCLPPLAFRPPPCCHFRPVVRRSPPGSRASSSVTCVAGSLFRVVFVKGHRCGSISGADSLLREGLHPWNYRSDPLTSESHHRPRLSPYSLRGRCFYDFNNLLSVYSMREVGKRMWGSRSNEITCASSHATTGSTVNQQTNKSFTTPQLARLQPRVNQQKQGSADQIQSQAETMVANVT</sequence>
<evidence type="ECO:0000313" key="2">
    <source>
        <dbReference type="EMBL" id="KAH7161859.1"/>
    </source>
</evidence>
<evidence type="ECO:0000313" key="3">
    <source>
        <dbReference type="Proteomes" id="UP000738349"/>
    </source>
</evidence>
<keyword evidence="3" id="KW-1185">Reference proteome</keyword>
<comment type="caution">
    <text evidence="2">The sequence shown here is derived from an EMBL/GenBank/DDBJ whole genome shotgun (WGS) entry which is preliminary data.</text>
</comment>
<proteinExistence type="predicted"/>
<name>A0A9P9JCX4_9HYPO</name>
<feature type="region of interest" description="Disordered" evidence="1">
    <location>
        <begin position="294"/>
        <end position="317"/>
    </location>
</feature>
<dbReference type="EMBL" id="JAGMUV010000004">
    <property type="protein sequence ID" value="KAH7161859.1"/>
    <property type="molecule type" value="Genomic_DNA"/>
</dbReference>
<evidence type="ECO:0000256" key="1">
    <source>
        <dbReference type="SAM" id="MobiDB-lite"/>
    </source>
</evidence>